<organism evidence="1 2">
    <name type="scientific">Mytilus galloprovincialis</name>
    <name type="common">Mediterranean mussel</name>
    <dbReference type="NCBI Taxonomy" id="29158"/>
    <lineage>
        <taxon>Eukaryota</taxon>
        <taxon>Metazoa</taxon>
        <taxon>Spiralia</taxon>
        <taxon>Lophotrochozoa</taxon>
        <taxon>Mollusca</taxon>
        <taxon>Bivalvia</taxon>
        <taxon>Autobranchia</taxon>
        <taxon>Pteriomorphia</taxon>
        <taxon>Mytilida</taxon>
        <taxon>Mytiloidea</taxon>
        <taxon>Mytilidae</taxon>
        <taxon>Mytilinae</taxon>
        <taxon>Mytilus</taxon>
    </lineage>
</organism>
<comment type="caution">
    <text evidence="1">The sequence shown here is derived from an EMBL/GenBank/DDBJ whole genome shotgun (WGS) entry which is preliminary data.</text>
</comment>
<dbReference type="Proteomes" id="UP000596742">
    <property type="component" value="Unassembled WGS sequence"/>
</dbReference>
<reference evidence="1" key="1">
    <citation type="submission" date="2018-11" db="EMBL/GenBank/DDBJ databases">
        <authorList>
            <person name="Alioto T."/>
            <person name="Alioto T."/>
        </authorList>
    </citation>
    <scope>NUCLEOTIDE SEQUENCE</scope>
</reference>
<evidence type="ECO:0000313" key="1">
    <source>
        <dbReference type="EMBL" id="VDI51315.1"/>
    </source>
</evidence>
<dbReference type="EMBL" id="UYJE01007042">
    <property type="protein sequence ID" value="VDI51315.1"/>
    <property type="molecule type" value="Genomic_DNA"/>
</dbReference>
<evidence type="ECO:0000313" key="2">
    <source>
        <dbReference type="Proteomes" id="UP000596742"/>
    </source>
</evidence>
<accession>A0A8B6FMV7</accession>
<proteinExistence type="predicted"/>
<gene>
    <name evidence="1" type="ORF">MGAL_10B020424</name>
</gene>
<name>A0A8B6FMV7_MYTGA</name>
<protein>
    <submittedName>
        <fullName evidence="1">Uncharacterized protein</fullName>
    </submittedName>
</protein>
<dbReference type="AlphaFoldDB" id="A0A8B6FMV7"/>
<sequence>MSRSRRTKNSSILNCDTSNRYQALSDLENSPYAEQENIISKSKKSANHKILLMGNSHVFEFKADLSDHCQGSTMLRVNCNFNAVQIDVHSIPNQYIWEEHSAEKFQNALASPLNQEKRKKEHLITQTLLVTQILCYTI</sequence>
<keyword evidence="2" id="KW-1185">Reference proteome</keyword>